<reference evidence="1" key="1">
    <citation type="journal article" date="2004" name="RNA">
        <title>Mitochondrial 3' tRNA editing in the jakobid Seculamonas ecuadoriensis: a novel mechanism and implications for tRNA processing.</title>
        <authorList>
            <person name="Leigh J."/>
            <person name="Lang B.F."/>
        </authorList>
    </citation>
    <scope>NUCLEOTIDE SEQUENCE</scope>
    <source>
        <strain evidence="1">ATCC 50634</strain>
    </source>
</reference>
<accession>M4QKS6</accession>
<dbReference type="GeneID" id="16029384"/>
<name>M4QKS6_HISAR</name>
<dbReference type="RefSeq" id="YP_007890574.1">
    <property type="nucleotide sequence ID" value="NC_021125.1"/>
</dbReference>
<keyword evidence="1" id="KW-0496">Mitochondrion</keyword>
<organism evidence="1">
    <name type="scientific">Histiona aroides</name>
    <name type="common">Flagellate</name>
    <dbReference type="NCBI Taxonomy" id="392300"/>
    <lineage>
        <taxon>Eukaryota</taxon>
        <taxon>Discoba</taxon>
        <taxon>Jakobida</taxon>
        <taxon>Histionina</taxon>
        <taxon>Histionidae</taxon>
        <taxon>Histiona</taxon>
    </lineage>
</organism>
<gene>
    <name evidence="1" type="primary">orf48</name>
</gene>
<dbReference type="EMBL" id="KC353353">
    <property type="protein sequence ID" value="AGH24068.1"/>
    <property type="molecule type" value="Genomic_DNA"/>
</dbReference>
<protein>
    <submittedName>
        <fullName evidence="1">Uncharacterized protein</fullName>
    </submittedName>
</protein>
<evidence type="ECO:0000313" key="1">
    <source>
        <dbReference type="EMBL" id="AGH24068.1"/>
    </source>
</evidence>
<reference evidence="1" key="3">
    <citation type="journal article" date="2013" name="Genome Biol. Evol.">
        <title>Strikingly bacteria-like and gene-rich mitochondrial genomes throughout jakobid protists.</title>
        <authorList>
            <person name="Burger G."/>
            <person name="Gray M.W."/>
            <person name="Forget L."/>
            <person name="Lang B.F."/>
        </authorList>
    </citation>
    <scope>NUCLEOTIDE SEQUENCE</scope>
    <source>
        <strain evidence="1">ATCC 50634</strain>
    </source>
</reference>
<reference evidence="1" key="2">
    <citation type="journal article" date="2006" name="RNA">
        <title>Hybrid E. coli--Mitochondrial ribonuclease P RNAs are catalytically active.</title>
        <authorList>
            <person name="Seif E."/>
            <person name="Cadieux A."/>
            <person name="Lang B.F."/>
        </authorList>
    </citation>
    <scope>NUCLEOTIDE SEQUENCE</scope>
    <source>
        <strain evidence="1">ATCC 50634</strain>
    </source>
</reference>
<proteinExistence type="predicted"/>
<dbReference type="AlphaFoldDB" id="M4QKS6"/>
<geneLocation type="mitochondrion" evidence="1"/>
<sequence length="48" mass="5778">MPRCYLGICVYGGSLYMYIYNIFITNNIKNKCHLRISYTTCYIYMFSK</sequence>